<organism evidence="2 3">
    <name type="scientific">Xanthomonas phage phiL7</name>
    <dbReference type="NCBI Taxonomy" id="538979"/>
    <lineage>
        <taxon>Viruses</taxon>
        <taxon>Duplodnaviria</taxon>
        <taxon>Heunggongvirae</taxon>
        <taxon>Uroviricota</taxon>
        <taxon>Caudoviricetes</taxon>
        <taxon>Eisenstarkvirus</taxon>
        <taxon>Eisenstarkvirus L7</taxon>
    </lineage>
</organism>
<keyword evidence="1" id="KW-1133">Transmembrane helix</keyword>
<keyword evidence="1" id="KW-0812">Transmembrane</keyword>
<keyword evidence="3" id="KW-1185">Reference proteome</keyword>
<dbReference type="RefSeq" id="YP_002922641.1">
    <property type="nucleotide sequence ID" value="NC_012742.1"/>
</dbReference>
<dbReference type="EMBL" id="EU717894">
    <property type="protein sequence ID" value="ACE75767.1"/>
    <property type="molecule type" value="Genomic_DNA"/>
</dbReference>
<keyword evidence="1" id="KW-0472">Membrane</keyword>
<dbReference type="KEGG" id="vg:7943851"/>
<proteinExistence type="predicted"/>
<dbReference type="Proteomes" id="UP000001480">
    <property type="component" value="Segment"/>
</dbReference>
<evidence type="ECO:0000313" key="3">
    <source>
        <dbReference type="Proteomes" id="UP000001480"/>
    </source>
</evidence>
<reference evidence="2 3" key="1">
    <citation type="journal article" date="2009" name="Appl. Environ. Microbiol.">
        <title>Genomic characterization of the intron-containing T7-like phage phiL7 of Xanthomonas campestris.</title>
        <authorList>
            <person name="Lee C.N."/>
            <person name="Lin J.W."/>
            <person name="Weng S.F."/>
            <person name="Tseng Y.H."/>
        </authorList>
    </citation>
    <scope>NUCLEOTIDE SEQUENCE</scope>
</reference>
<feature type="transmembrane region" description="Helical" evidence="1">
    <location>
        <begin position="20"/>
        <end position="46"/>
    </location>
</feature>
<accession>C4ML27</accession>
<name>C4ML27_9CAUD</name>
<evidence type="ECO:0000256" key="1">
    <source>
        <dbReference type="SAM" id="Phobius"/>
    </source>
</evidence>
<evidence type="ECO:0000313" key="2">
    <source>
        <dbReference type="EMBL" id="ACE75767.1"/>
    </source>
</evidence>
<protein>
    <submittedName>
        <fullName evidence="2">p27</fullName>
    </submittedName>
</protein>
<sequence>MSTKVSDVTVVGGLGLGSVYMNFVSTYGGAVITTLAILVAVVTLVLRVQEFMQNLKESNERRAPNGRKKRRQ</sequence>
<dbReference type="GeneID" id="7943851"/>